<dbReference type="UniPathway" id="UPA00148"/>
<dbReference type="InterPro" id="IPR003043">
    <property type="entry name" value="Uropor_MeTrfase_CS"/>
</dbReference>
<keyword evidence="6" id="KW-0949">S-adenosyl-L-methionine</keyword>
<comment type="pathway">
    <text evidence="1">Cofactor biosynthesis; adenosylcobalamin biosynthesis.</text>
</comment>
<gene>
    <name evidence="9" type="primary">cobM</name>
    <name evidence="9" type="ORF">HYG85_17250</name>
</gene>
<dbReference type="EC" id="2.1.1.133" evidence="9"/>
<dbReference type="CDD" id="cd11641">
    <property type="entry name" value="Precorrin-4_C11-MT"/>
    <property type="match status" value="1"/>
</dbReference>
<evidence type="ECO:0000256" key="5">
    <source>
        <dbReference type="ARBA" id="ARBA00022679"/>
    </source>
</evidence>
<dbReference type="InterPro" id="IPR014776">
    <property type="entry name" value="4pyrrole_Mease_sub2"/>
</dbReference>
<dbReference type="GO" id="GO:0009236">
    <property type="term" value="P:cobalamin biosynthetic process"/>
    <property type="evidence" value="ECO:0007669"/>
    <property type="project" value="UniProtKB-UniPathway"/>
</dbReference>
<dbReference type="Proteomes" id="UP000677305">
    <property type="component" value="Chromosome"/>
</dbReference>
<dbReference type="Gene3D" id="3.30.950.10">
    <property type="entry name" value="Methyltransferase, Cobalt-precorrin-4 Transmethylase, Domain 2"/>
    <property type="match status" value="1"/>
</dbReference>
<dbReference type="InterPro" id="IPR050161">
    <property type="entry name" value="Siro_Cobalamin_biosynth"/>
</dbReference>
<evidence type="ECO:0000256" key="6">
    <source>
        <dbReference type="ARBA" id="ARBA00022691"/>
    </source>
</evidence>
<keyword evidence="5 7" id="KW-0808">Transferase</keyword>
<keyword evidence="3" id="KW-0169">Cobalamin biosynthesis</keyword>
<dbReference type="InterPro" id="IPR035996">
    <property type="entry name" value="4pyrrol_Methylase_sf"/>
</dbReference>
<dbReference type="Gene3D" id="3.40.1010.10">
    <property type="entry name" value="Cobalt-precorrin-4 Transmethylase, Domain 1"/>
    <property type="match status" value="1"/>
</dbReference>
<evidence type="ECO:0000256" key="3">
    <source>
        <dbReference type="ARBA" id="ARBA00022573"/>
    </source>
</evidence>
<dbReference type="PANTHER" id="PTHR45790">
    <property type="entry name" value="SIROHEME SYNTHASE-RELATED"/>
    <property type="match status" value="1"/>
</dbReference>
<evidence type="ECO:0000313" key="10">
    <source>
        <dbReference type="Proteomes" id="UP000677305"/>
    </source>
</evidence>
<reference evidence="9 10" key="1">
    <citation type="submission" date="2020-07" db="EMBL/GenBank/DDBJ databases">
        <title>Vallitalea guaymasensis genome.</title>
        <authorList>
            <person name="Postec A."/>
        </authorList>
    </citation>
    <scope>NUCLEOTIDE SEQUENCE [LARGE SCALE GENOMIC DNA]</scope>
    <source>
        <strain evidence="9 10">Ra1766G1</strain>
    </source>
</reference>
<name>A0A8J8MCU4_9FIRM</name>
<dbReference type="SUPFAM" id="SSF53790">
    <property type="entry name" value="Tetrapyrrole methylase"/>
    <property type="match status" value="1"/>
</dbReference>
<evidence type="ECO:0000313" key="9">
    <source>
        <dbReference type="EMBL" id="QUH30561.1"/>
    </source>
</evidence>
<dbReference type="InterPro" id="IPR014777">
    <property type="entry name" value="4pyrrole_Mease_sub1"/>
</dbReference>
<dbReference type="Pfam" id="PF00590">
    <property type="entry name" value="TP_methylase"/>
    <property type="match status" value="1"/>
</dbReference>
<keyword evidence="10" id="KW-1185">Reference proteome</keyword>
<evidence type="ECO:0000256" key="4">
    <source>
        <dbReference type="ARBA" id="ARBA00022603"/>
    </source>
</evidence>
<dbReference type="GO" id="GO:0032259">
    <property type="term" value="P:methylation"/>
    <property type="evidence" value="ECO:0007669"/>
    <property type="project" value="UniProtKB-KW"/>
</dbReference>
<evidence type="ECO:0000256" key="1">
    <source>
        <dbReference type="ARBA" id="ARBA00004953"/>
    </source>
</evidence>
<dbReference type="NCBIfam" id="TIGR01465">
    <property type="entry name" value="cobM_cbiF"/>
    <property type="match status" value="1"/>
</dbReference>
<dbReference type="AlphaFoldDB" id="A0A8J8MCU4"/>
<dbReference type="GO" id="GO:0046026">
    <property type="term" value="F:precorrin-4 C11-methyltransferase activity"/>
    <property type="evidence" value="ECO:0007669"/>
    <property type="project" value="UniProtKB-EC"/>
</dbReference>
<proteinExistence type="inferred from homology"/>
<dbReference type="InterPro" id="IPR006362">
    <property type="entry name" value="Cbl_synth_CobM/CibF"/>
</dbReference>
<keyword evidence="4 7" id="KW-0489">Methyltransferase</keyword>
<evidence type="ECO:0000256" key="7">
    <source>
        <dbReference type="RuleBase" id="RU003960"/>
    </source>
</evidence>
<sequence length="255" mass="28543">MILFVGAGPGDVELITVKGMKALQEADCVIYAGSLVNPKLIDTYCKEDVIIYNSAKMDLDEVIEVMVEMEKDNKKVVRLHTGDPSIYGAIREQMDRLIEHKIEFDVIPGVSSFVAAASRLKEEFTLPDVSQTIIITRLPGRTGHGEGGQLEELAKHRASMAIFLSVQSIGEVMVKLRKSYEARTPVAVVYKATWDDEKIVRGTLEDIEKKVEEASITRFAQILIGDFMSDKYSLSKLYDKGFSHMYRTAVSSEER</sequence>
<protein>
    <submittedName>
        <fullName evidence="9">Precorrin-4 C(11)-methyltransferase</fullName>
        <ecNumber evidence="9">2.1.1.133</ecNumber>
    </submittedName>
</protein>
<feature type="domain" description="Tetrapyrrole methylase" evidence="8">
    <location>
        <begin position="1"/>
        <end position="207"/>
    </location>
</feature>
<dbReference type="EMBL" id="CP058561">
    <property type="protein sequence ID" value="QUH30561.1"/>
    <property type="molecule type" value="Genomic_DNA"/>
</dbReference>
<comment type="similarity">
    <text evidence="2 7">Belongs to the precorrin methyltransferase family.</text>
</comment>
<dbReference type="PROSITE" id="PS00839">
    <property type="entry name" value="SUMT_1"/>
    <property type="match status" value="1"/>
</dbReference>
<dbReference type="PROSITE" id="PS00840">
    <property type="entry name" value="SUMT_2"/>
    <property type="match status" value="1"/>
</dbReference>
<dbReference type="KEGG" id="vgu:HYG85_17250"/>
<dbReference type="InterPro" id="IPR000878">
    <property type="entry name" value="4pyrrol_Mease"/>
</dbReference>
<organism evidence="9 10">
    <name type="scientific">Vallitalea guaymasensis</name>
    <dbReference type="NCBI Taxonomy" id="1185412"/>
    <lineage>
        <taxon>Bacteria</taxon>
        <taxon>Bacillati</taxon>
        <taxon>Bacillota</taxon>
        <taxon>Clostridia</taxon>
        <taxon>Lachnospirales</taxon>
        <taxon>Vallitaleaceae</taxon>
        <taxon>Vallitalea</taxon>
    </lineage>
</organism>
<evidence type="ECO:0000256" key="2">
    <source>
        <dbReference type="ARBA" id="ARBA00005879"/>
    </source>
</evidence>
<evidence type="ECO:0000259" key="8">
    <source>
        <dbReference type="Pfam" id="PF00590"/>
    </source>
</evidence>
<accession>A0A8J8MCU4</accession>
<dbReference type="PANTHER" id="PTHR45790:SF4">
    <property type="entry name" value="COBALT-PRECORRIN-4 C(11)-METHYLTRANSFERASE"/>
    <property type="match status" value="1"/>
</dbReference>
<dbReference type="RefSeq" id="WP_212690714.1">
    <property type="nucleotide sequence ID" value="NZ_CP058561.1"/>
</dbReference>